<dbReference type="PROSITE" id="PS50158">
    <property type="entry name" value="ZF_CCHC"/>
    <property type="match status" value="1"/>
</dbReference>
<name>A0A9D3W5G5_9ROSI</name>
<dbReference type="AlphaFoldDB" id="A0A9D3W5G5"/>
<keyword evidence="4" id="KW-1185">Reference proteome</keyword>
<accession>A0A9D3W5G5</accession>
<dbReference type="EMBL" id="JAIQCV010000004">
    <property type="protein sequence ID" value="KAH1108220.1"/>
    <property type="molecule type" value="Genomic_DNA"/>
</dbReference>
<dbReference type="InterPro" id="IPR040256">
    <property type="entry name" value="At4g02000-like"/>
</dbReference>
<keyword evidence="1" id="KW-0479">Metal-binding</keyword>
<dbReference type="InterPro" id="IPR001878">
    <property type="entry name" value="Znf_CCHC"/>
</dbReference>
<evidence type="ECO:0000259" key="2">
    <source>
        <dbReference type="PROSITE" id="PS50158"/>
    </source>
</evidence>
<dbReference type="InterPro" id="IPR025558">
    <property type="entry name" value="DUF4283"/>
</dbReference>
<feature type="non-terminal residue" evidence="3">
    <location>
        <position position="1"/>
    </location>
</feature>
<comment type="caution">
    <text evidence="3">The sequence shown here is derived from an EMBL/GenBank/DDBJ whole genome shotgun (WGS) entry which is preliminary data.</text>
</comment>
<dbReference type="OrthoDB" id="1737333at2759"/>
<dbReference type="Pfam" id="PF14111">
    <property type="entry name" value="DUF4283"/>
    <property type="match status" value="1"/>
</dbReference>
<dbReference type="Proteomes" id="UP000828251">
    <property type="component" value="Unassembled WGS sequence"/>
</dbReference>
<dbReference type="Pfam" id="PF14392">
    <property type="entry name" value="zf-CCHC_4"/>
    <property type="match status" value="1"/>
</dbReference>
<dbReference type="PANTHER" id="PTHR31286:SF167">
    <property type="entry name" value="OS09G0268800 PROTEIN"/>
    <property type="match status" value="1"/>
</dbReference>
<proteinExistence type="predicted"/>
<dbReference type="GO" id="GO:0003676">
    <property type="term" value="F:nucleic acid binding"/>
    <property type="evidence" value="ECO:0007669"/>
    <property type="project" value="InterPro"/>
</dbReference>
<evidence type="ECO:0000313" key="4">
    <source>
        <dbReference type="Proteomes" id="UP000828251"/>
    </source>
</evidence>
<dbReference type="PANTHER" id="PTHR31286">
    <property type="entry name" value="GLYCINE-RICH CELL WALL STRUCTURAL PROTEIN 1.8-LIKE"/>
    <property type="match status" value="1"/>
</dbReference>
<evidence type="ECO:0000256" key="1">
    <source>
        <dbReference type="PROSITE-ProRule" id="PRU00047"/>
    </source>
</evidence>
<dbReference type="GO" id="GO:0008270">
    <property type="term" value="F:zinc ion binding"/>
    <property type="evidence" value="ECO:0007669"/>
    <property type="project" value="UniProtKB-KW"/>
</dbReference>
<evidence type="ECO:0000313" key="3">
    <source>
        <dbReference type="EMBL" id="KAH1108220.1"/>
    </source>
</evidence>
<keyword evidence="1" id="KW-0862">Zinc</keyword>
<sequence length="287" mass="32865">ILFNKIKRRVKSVLLSFLKETVHTVVGKKMSGDLGKKADRNEIALLEEELIQLTVKSSLVIPSENPTLIYSLWTRKSYNPDSLRVQLKSIWKTKKKFEICIAGQNLFTISFDEEEDLEQILEGRPGLFRKQLIVFERLTQPMERNKIQLTVSPFWLKARPCPPECDKKDLMHAIGSTFGGVIRGEIKGKFCLIRVNLNIQKQLKRGIFISPNGQGRVWLPFKYENLPTFCFGCGRMGHGVKDCLEKVSRECCKIEDEYPFVLALKAESSAVGKESFIFNSQTKKSMQ</sequence>
<protein>
    <recommendedName>
        <fullName evidence="2">CCHC-type domain-containing protein</fullName>
    </recommendedName>
</protein>
<keyword evidence="1" id="KW-0863">Zinc-finger</keyword>
<organism evidence="3 4">
    <name type="scientific">Gossypium stocksii</name>
    <dbReference type="NCBI Taxonomy" id="47602"/>
    <lineage>
        <taxon>Eukaryota</taxon>
        <taxon>Viridiplantae</taxon>
        <taxon>Streptophyta</taxon>
        <taxon>Embryophyta</taxon>
        <taxon>Tracheophyta</taxon>
        <taxon>Spermatophyta</taxon>
        <taxon>Magnoliopsida</taxon>
        <taxon>eudicotyledons</taxon>
        <taxon>Gunneridae</taxon>
        <taxon>Pentapetalae</taxon>
        <taxon>rosids</taxon>
        <taxon>malvids</taxon>
        <taxon>Malvales</taxon>
        <taxon>Malvaceae</taxon>
        <taxon>Malvoideae</taxon>
        <taxon>Gossypium</taxon>
    </lineage>
</organism>
<reference evidence="3 4" key="1">
    <citation type="journal article" date="2021" name="Plant Biotechnol. J.">
        <title>Multi-omics assisted identification of the key and species-specific regulatory components of drought-tolerant mechanisms in Gossypium stocksii.</title>
        <authorList>
            <person name="Yu D."/>
            <person name="Ke L."/>
            <person name="Zhang D."/>
            <person name="Wu Y."/>
            <person name="Sun Y."/>
            <person name="Mei J."/>
            <person name="Sun J."/>
            <person name="Sun Y."/>
        </authorList>
    </citation>
    <scope>NUCLEOTIDE SEQUENCE [LARGE SCALE GENOMIC DNA]</scope>
    <source>
        <strain evidence="4">cv. E1</strain>
        <tissue evidence="3">Leaf</tissue>
    </source>
</reference>
<feature type="domain" description="CCHC-type" evidence="2">
    <location>
        <begin position="230"/>
        <end position="243"/>
    </location>
</feature>
<gene>
    <name evidence="3" type="ORF">J1N35_011988</name>
</gene>
<dbReference type="InterPro" id="IPR025836">
    <property type="entry name" value="Zn_knuckle_CX2CX4HX4C"/>
</dbReference>